<keyword evidence="3" id="KW-1003">Cell membrane</keyword>
<dbReference type="RefSeq" id="WP_141382624.1">
    <property type="nucleotide sequence ID" value="NZ_BJNF01000018.1"/>
</dbReference>
<evidence type="ECO:0000256" key="3">
    <source>
        <dbReference type="ARBA" id="ARBA00022475"/>
    </source>
</evidence>
<reference evidence="7 8" key="1">
    <citation type="submission" date="2019-06" db="EMBL/GenBank/DDBJ databases">
        <title>Whole genome shotgun sequence of Nitrobacter winogradskyi NBRC 14297.</title>
        <authorList>
            <person name="Hosoyama A."/>
            <person name="Uohara A."/>
            <person name="Ohji S."/>
            <person name="Ichikawa N."/>
        </authorList>
    </citation>
    <scope>NUCLEOTIDE SEQUENCE [LARGE SCALE GENOMIC DNA]</scope>
    <source>
        <strain evidence="7 8">NBRC 14297</strain>
    </source>
</reference>
<evidence type="ECO:0000256" key="4">
    <source>
        <dbReference type="ARBA" id="ARBA00022519"/>
    </source>
</evidence>
<comment type="caution">
    <text evidence="7">The sequence shown here is derived from an EMBL/GenBank/DDBJ whole genome shotgun (WGS) entry which is preliminary data.</text>
</comment>
<keyword evidence="5" id="KW-0472">Membrane</keyword>
<dbReference type="Gene3D" id="3.40.190.10">
    <property type="entry name" value="Periplasmic binding protein-like II"/>
    <property type="match status" value="2"/>
</dbReference>
<dbReference type="PROSITE" id="PS51318">
    <property type="entry name" value="TAT"/>
    <property type="match status" value="1"/>
</dbReference>
<comment type="subcellular location">
    <subcellularLocation>
        <location evidence="1">Endomembrane system</location>
    </subcellularLocation>
</comment>
<evidence type="ECO:0000313" key="8">
    <source>
        <dbReference type="Proteomes" id="UP000318825"/>
    </source>
</evidence>
<evidence type="ECO:0000256" key="1">
    <source>
        <dbReference type="ARBA" id="ARBA00004308"/>
    </source>
</evidence>
<dbReference type="GO" id="GO:0012505">
    <property type="term" value="C:endomembrane system"/>
    <property type="evidence" value="ECO:0007669"/>
    <property type="project" value="UniProtKB-SubCell"/>
</dbReference>
<dbReference type="InterPro" id="IPR006311">
    <property type="entry name" value="TAT_signal"/>
</dbReference>
<name>A0A4Y3W8P1_NITWI</name>
<evidence type="ECO:0000256" key="2">
    <source>
        <dbReference type="ARBA" id="ARBA00022448"/>
    </source>
</evidence>
<organism evidence="7 8">
    <name type="scientific">Nitrobacter winogradskyi</name>
    <name type="common">Nitrobacter agilis</name>
    <dbReference type="NCBI Taxonomy" id="913"/>
    <lineage>
        <taxon>Bacteria</taxon>
        <taxon>Pseudomonadati</taxon>
        <taxon>Pseudomonadota</taxon>
        <taxon>Alphaproteobacteria</taxon>
        <taxon>Hyphomicrobiales</taxon>
        <taxon>Nitrobacteraceae</taxon>
        <taxon>Nitrobacter</taxon>
    </lineage>
</organism>
<keyword evidence="2" id="KW-0813">Transport</keyword>
<dbReference type="AlphaFoldDB" id="A0A4Y3W8P1"/>
<evidence type="ECO:0008006" key="9">
    <source>
        <dbReference type="Google" id="ProtNLM"/>
    </source>
</evidence>
<evidence type="ECO:0000256" key="6">
    <source>
        <dbReference type="ARBA" id="ARBA00024031"/>
    </source>
</evidence>
<keyword evidence="4" id="KW-0997">Cell inner membrane</keyword>
<dbReference type="Proteomes" id="UP000318825">
    <property type="component" value="Unassembled WGS sequence"/>
</dbReference>
<dbReference type="Pfam" id="PF13379">
    <property type="entry name" value="NMT1_2"/>
    <property type="match status" value="1"/>
</dbReference>
<evidence type="ECO:0000256" key="5">
    <source>
        <dbReference type="ARBA" id="ARBA00023136"/>
    </source>
</evidence>
<dbReference type="PANTHER" id="PTHR30024:SF43">
    <property type="entry name" value="BLL4572 PROTEIN"/>
    <property type="match status" value="1"/>
</dbReference>
<comment type="similarity">
    <text evidence="6">Belongs to the CmpA/NrtA family.</text>
</comment>
<sequence length="400" mass="44148">MSIDEFSRYDVSRRQMLRLSALLTAGGALPLLKTYEARAREADVPLRIGYLPITDATPLLVAHGKGFFEEAGIKAEKPVRLRSWAQVLEAFISGQVNAVHLLSPMTVWARFGSKAPAKVVAWNHTSGSGLSVLPHINSVRELGGTTVAIPFWYSIHNVVLQILLRENGLKPVSKRTGAPAADEVNLVVMAPADMVPALAAKQISGYIVAEPFNAASEALGVGKILRFTGDVWKDHACCLVFMHERDIEQRPEWVQRAVNAMVKAQLWTREHRAETAALLSKDNPNQYTPHSVEVLSKVLAPPETDDAAYIKAGAIIHPDWRERRIDFQPYPYPSYTEELIRRLRDTLVEGDRAFLDKLDPAAAGRELVDDRFVKKAVIAAGGMAAFDLPESFTRTEVVAA</sequence>
<dbReference type="OrthoDB" id="570524at2"/>
<accession>A0A4Y3W8P1</accession>
<dbReference type="CDD" id="cd13553">
    <property type="entry name" value="PBP2_NrtA_CpmA_like"/>
    <property type="match status" value="1"/>
</dbReference>
<dbReference type="InterPro" id="IPR044527">
    <property type="entry name" value="NrtA/CpmA_ABC-bd_dom"/>
</dbReference>
<evidence type="ECO:0000313" key="7">
    <source>
        <dbReference type="EMBL" id="GEC14868.1"/>
    </source>
</evidence>
<dbReference type="EMBL" id="BJNF01000018">
    <property type="protein sequence ID" value="GEC14868.1"/>
    <property type="molecule type" value="Genomic_DNA"/>
</dbReference>
<proteinExistence type="inferred from homology"/>
<dbReference type="PANTHER" id="PTHR30024">
    <property type="entry name" value="ALIPHATIC SULFONATES-BINDING PROTEIN-RELATED"/>
    <property type="match status" value="1"/>
</dbReference>
<dbReference type="SUPFAM" id="SSF53850">
    <property type="entry name" value="Periplasmic binding protein-like II"/>
    <property type="match status" value="1"/>
</dbReference>
<protein>
    <recommendedName>
        <fullName evidence="9">ABC transporter substrate-binding protein</fullName>
    </recommendedName>
</protein>
<gene>
    <name evidence="7" type="ORF">NWI01_07600</name>
</gene>